<feature type="DNA-binding region" description="H-T-H motif" evidence="4">
    <location>
        <begin position="28"/>
        <end position="47"/>
    </location>
</feature>
<evidence type="ECO:0000256" key="2">
    <source>
        <dbReference type="ARBA" id="ARBA00023125"/>
    </source>
</evidence>
<dbReference type="SUPFAM" id="SSF46689">
    <property type="entry name" value="Homeodomain-like"/>
    <property type="match status" value="1"/>
</dbReference>
<dbReference type="InterPro" id="IPR009057">
    <property type="entry name" value="Homeodomain-like_sf"/>
</dbReference>
<evidence type="ECO:0000256" key="3">
    <source>
        <dbReference type="ARBA" id="ARBA00023163"/>
    </source>
</evidence>
<keyword evidence="3" id="KW-0804">Transcription</keyword>
<dbReference type="PROSITE" id="PS50977">
    <property type="entry name" value="HTH_TETR_2"/>
    <property type="match status" value="1"/>
</dbReference>
<protein>
    <submittedName>
        <fullName evidence="6">TetR/AcrR family transcriptional regulator</fullName>
    </submittedName>
</protein>
<evidence type="ECO:0000256" key="4">
    <source>
        <dbReference type="PROSITE-ProRule" id="PRU00335"/>
    </source>
</evidence>
<keyword evidence="1" id="KW-0805">Transcription regulation</keyword>
<evidence type="ECO:0000313" key="6">
    <source>
        <dbReference type="EMBL" id="MBO2461999.1"/>
    </source>
</evidence>
<organism evidence="6 7">
    <name type="scientific">Actinomadura violacea</name>
    <dbReference type="NCBI Taxonomy" id="2819934"/>
    <lineage>
        <taxon>Bacteria</taxon>
        <taxon>Bacillati</taxon>
        <taxon>Actinomycetota</taxon>
        <taxon>Actinomycetes</taxon>
        <taxon>Streptosporangiales</taxon>
        <taxon>Thermomonosporaceae</taxon>
        <taxon>Actinomadura</taxon>
    </lineage>
</organism>
<keyword evidence="7" id="KW-1185">Reference proteome</keyword>
<dbReference type="InterPro" id="IPR050109">
    <property type="entry name" value="HTH-type_TetR-like_transc_reg"/>
</dbReference>
<dbReference type="Gene3D" id="1.10.357.10">
    <property type="entry name" value="Tetracycline Repressor, domain 2"/>
    <property type="match status" value="1"/>
</dbReference>
<keyword evidence="2 4" id="KW-0238">DNA-binding</keyword>
<dbReference type="PANTHER" id="PTHR30055">
    <property type="entry name" value="HTH-TYPE TRANSCRIPTIONAL REGULATOR RUTR"/>
    <property type="match status" value="1"/>
</dbReference>
<name>A0ABS3RZ18_9ACTN</name>
<evidence type="ECO:0000256" key="1">
    <source>
        <dbReference type="ARBA" id="ARBA00023015"/>
    </source>
</evidence>
<dbReference type="Pfam" id="PF00440">
    <property type="entry name" value="TetR_N"/>
    <property type="match status" value="1"/>
</dbReference>
<sequence length="227" mass="24420">MTTSTRDRIIDAAMELFARDGYKGTSVARIERAVGLTPGAGGIYHHFRSKEAVLKAGIERHLGRIAALRDIRHVFAGVGDLRTELTLTARYALTELDNEAELLRIVASEARARPDLVEDVVQQIIGTTYGGFAGWLRDHAGVTPERADAIAAVGVGALLSSRLLRVLLDTDPIGVDDDALVATWVDMILSQLPSAAVRAGQSRVSLRCVTRCGRAASAPSRSILFFS</sequence>
<gene>
    <name evidence="6" type="ORF">J4709_30940</name>
</gene>
<dbReference type="EMBL" id="JAGEPF010000020">
    <property type="protein sequence ID" value="MBO2461999.1"/>
    <property type="molecule type" value="Genomic_DNA"/>
</dbReference>
<proteinExistence type="predicted"/>
<feature type="domain" description="HTH tetR-type" evidence="5">
    <location>
        <begin position="3"/>
        <end position="65"/>
    </location>
</feature>
<accession>A0ABS3RZ18</accession>
<evidence type="ECO:0000259" key="5">
    <source>
        <dbReference type="PROSITE" id="PS50977"/>
    </source>
</evidence>
<evidence type="ECO:0000313" key="7">
    <source>
        <dbReference type="Proteomes" id="UP000680206"/>
    </source>
</evidence>
<dbReference type="InterPro" id="IPR001647">
    <property type="entry name" value="HTH_TetR"/>
</dbReference>
<comment type="caution">
    <text evidence="6">The sequence shown here is derived from an EMBL/GenBank/DDBJ whole genome shotgun (WGS) entry which is preliminary data.</text>
</comment>
<dbReference type="Proteomes" id="UP000680206">
    <property type="component" value="Unassembled WGS sequence"/>
</dbReference>
<reference evidence="6 7" key="1">
    <citation type="submission" date="2021-03" db="EMBL/GenBank/DDBJ databases">
        <title>Actinomadura violae sp. nov., isolated from lichen in Thailand.</title>
        <authorList>
            <person name="Kanchanasin P."/>
            <person name="Saeng-In P."/>
            <person name="Phongsopitanun W."/>
            <person name="Yuki M."/>
            <person name="Kudo T."/>
            <person name="Ohkuma M."/>
            <person name="Tanasupawat S."/>
        </authorList>
    </citation>
    <scope>NUCLEOTIDE SEQUENCE [LARGE SCALE GENOMIC DNA]</scope>
    <source>
        <strain evidence="6 7">LCR2-06</strain>
    </source>
</reference>
<dbReference type="PANTHER" id="PTHR30055:SF234">
    <property type="entry name" value="HTH-TYPE TRANSCRIPTIONAL REGULATOR BETI"/>
    <property type="match status" value="1"/>
</dbReference>